<reference evidence="1" key="1">
    <citation type="submission" date="2018-12" db="EMBL/GenBank/DDBJ databases">
        <title>Novel natural products biosynthetic potential of the class Ktedonobacteria.</title>
        <authorList>
            <person name="Zheng Y."/>
            <person name="Saitou A."/>
            <person name="Wang C.M."/>
            <person name="Toyoda A."/>
            <person name="Minakuchi Y."/>
            <person name="Sekiguchi Y."/>
            <person name="Ueda K."/>
            <person name="Takano H."/>
            <person name="Sakai Y."/>
            <person name="Yokota A."/>
            <person name="Yabe S."/>
        </authorList>
    </citation>
    <scope>NUCLEOTIDE SEQUENCE</scope>
    <source>
        <strain evidence="1">COM3</strain>
    </source>
</reference>
<evidence type="ECO:0000313" key="1">
    <source>
        <dbReference type="EMBL" id="BBH85382.1"/>
    </source>
</evidence>
<proteinExistence type="predicted"/>
<sequence>MTKQLALALKQANPEGWRGSPEPKAREAAQSFRVKPPFEVAQRLIVAIGTSPAVGSDGLICMTAHSSFTPSFLPGDGGSSIALYPATHPAPPSLAVPNTAPAKRFCIWHREY</sequence>
<protein>
    <submittedName>
        <fullName evidence="1">Uncharacterized protein</fullName>
    </submittedName>
</protein>
<dbReference type="AlphaFoldDB" id="A0A455SEJ3"/>
<dbReference type="EMBL" id="AP019376">
    <property type="protein sequence ID" value="BBH85382.1"/>
    <property type="molecule type" value="Genomic_DNA"/>
</dbReference>
<organism evidence="1">
    <name type="scientific">Thermosporothrix sp. COM3</name>
    <dbReference type="NCBI Taxonomy" id="2490863"/>
    <lineage>
        <taxon>Bacteria</taxon>
        <taxon>Bacillati</taxon>
        <taxon>Chloroflexota</taxon>
        <taxon>Ktedonobacteria</taxon>
        <taxon>Ktedonobacterales</taxon>
        <taxon>Thermosporotrichaceae</taxon>
        <taxon>Thermosporothrix</taxon>
    </lineage>
</organism>
<gene>
    <name evidence="1" type="ORF">KTC_01330</name>
</gene>
<accession>A0A455SEJ3</accession>
<name>A0A455SEJ3_9CHLR</name>